<protein>
    <submittedName>
        <fullName evidence="4">Glycosyltransferase involved in cell wall biosynthesis</fullName>
    </submittedName>
</protein>
<evidence type="ECO:0000313" key="5">
    <source>
        <dbReference type="Proteomes" id="UP001230145"/>
    </source>
</evidence>
<proteinExistence type="predicted"/>
<organism evidence="4 5">
    <name type="scientific">Trueperella abortisuis</name>
    <dbReference type="NCBI Taxonomy" id="445930"/>
    <lineage>
        <taxon>Bacteria</taxon>
        <taxon>Bacillati</taxon>
        <taxon>Actinomycetota</taxon>
        <taxon>Actinomycetes</taxon>
        <taxon>Actinomycetales</taxon>
        <taxon>Actinomycetaceae</taxon>
        <taxon>Trueperella</taxon>
    </lineage>
</organism>
<evidence type="ECO:0000259" key="3">
    <source>
        <dbReference type="Pfam" id="PF13439"/>
    </source>
</evidence>
<dbReference type="InterPro" id="IPR028098">
    <property type="entry name" value="Glyco_trans_4-like_N"/>
</dbReference>
<evidence type="ECO:0000256" key="1">
    <source>
        <dbReference type="ARBA" id="ARBA00022676"/>
    </source>
</evidence>
<evidence type="ECO:0000313" key="4">
    <source>
        <dbReference type="EMBL" id="MDP9831827.1"/>
    </source>
</evidence>
<keyword evidence="2" id="KW-0808">Transferase</keyword>
<gene>
    <name evidence="4" type="ORF">J2S45_000506</name>
</gene>
<dbReference type="PANTHER" id="PTHR12526:SF510">
    <property type="entry name" value="D-INOSITOL 3-PHOSPHATE GLYCOSYLTRANSFERASE"/>
    <property type="match status" value="1"/>
</dbReference>
<dbReference type="Pfam" id="PF13692">
    <property type="entry name" value="Glyco_trans_1_4"/>
    <property type="match status" value="2"/>
</dbReference>
<accession>A0ABT9PH64</accession>
<comment type="caution">
    <text evidence="4">The sequence shown here is derived from an EMBL/GenBank/DDBJ whole genome shotgun (WGS) entry which is preliminary data.</text>
</comment>
<dbReference type="Gene3D" id="3.40.50.2000">
    <property type="entry name" value="Glycogen Phosphorylase B"/>
    <property type="match status" value="3"/>
</dbReference>
<dbReference type="CDD" id="cd03801">
    <property type="entry name" value="GT4_PimA-like"/>
    <property type="match status" value="1"/>
</dbReference>
<dbReference type="PANTHER" id="PTHR12526">
    <property type="entry name" value="GLYCOSYLTRANSFERASE"/>
    <property type="match status" value="1"/>
</dbReference>
<reference evidence="4 5" key="1">
    <citation type="submission" date="2023-07" db="EMBL/GenBank/DDBJ databases">
        <title>Sequencing the genomes of 1000 actinobacteria strains.</title>
        <authorList>
            <person name="Klenk H.-P."/>
        </authorList>
    </citation>
    <scope>NUCLEOTIDE SEQUENCE [LARGE SCALE GENOMIC DNA]</scope>
    <source>
        <strain evidence="4 5">DSM 19515</strain>
    </source>
</reference>
<dbReference type="Pfam" id="PF13439">
    <property type="entry name" value="Glyco_transf_4"/>
    <property type="match status" value="1"/>
</dbReference>
<dbReference type="Proteomes" id="UP001230145">
    <property type="component" value="Unassembled WGS sequence"/>
</dbReference>
<feature type="domain" description="Glycosyltransferase subfamily 4-like N-terminal" evidence="3">
    <location>
        <begin position="17"/>
        <end position="209"/>
    </location>
</feature>
<keyword evidence="5" id="KW-1185">Reference proteome</keyword>
<name>A0ABT9PH64_9ACTO</name>
<dbReference type="SUPFAM" id="SSF53756">
    <property type="entry name" value="UDP-Glycosyltransferase/glycogen phosphorylase"/>
    <property type="match status" value="2"/>
</dbReference>
<dbReference type="EMBL" id="JAUSQL010000001">
    <property type="protein sequence ID" value="MDP9831827.1"/>
    <property type="molecule type" value="Genomic_DNA"/>
</dbReference>
<dbReference type="RefSeq" id="WP_307634452.1">
    <property type="nucleotide sequence ID" value="NZ_JAUSQL010000001.1"/>
</dbReference>
<sequence length="838" mass="91013">MKILQVSAHYPPDFVSGGALVPQRFATELAARGHESAVFAGRLNGIAPGEVLDECLGEIPVRWVGNSNALAWFDARNVDNHAMYGPLEEFITATAPDVVHFHSIQTIGAGALQVAASHAAVVVTMHDFWWTCARQFLVDQSGTPCNPVVSAANCQCAAGRKHLDERNAWLAAQLRFADLILFPSESARELMVANGVPAERTAVNENGIDAVAGVERQPITRPVRFMYTGGEATMKGYEVLKEACAHARVREGTTLDLYNTPADGFPDWARSRPAYGREDLPEIFADHDVLILPSVMRESHSIVTREALKAGMAVIATDSVGPEEAIADGRNGRIVASGSATDLRAAIEELSDPAVASALTGQGSASPIRTVAEQIDELEGLYTELLLSRSAPAPLEVPGEDVVRAGVGALIRNVVFVVGIQGAMARYRAHLPAEALALRGIRAHVMHYRDPALEVRALAADAVVFYRVPATSQVLDLIARIKDLKRVVPVLGDVDDLIFDPDIVPSLDNLSSLDHAERELWIRGIHRYRTTLDACDYFVGSTQTVSAEGERLLGVPAQRFSNGIGHLLGSVSEAEASRERTPGPLRIGFFSGTKTHDADWASVEGAVARVLAAHEDVELWLGGLVEPTATLEEYRGRIVRLPFVPWYELPAYLRDIDVCLAPLTAGSIFNEAKSAIKWLEAALVETPTIASPSQPFREAIDDGRTGYLAASEDEWVEAMTALLRDDSLRRRIGRNAKRSALLALSPELQGWAYERILVDAWRQVQRGGHKRAGTFPPVFDDEPATASAAVLERYELPKVHHRLLDTVRMTGLKTVHSLRVNGVRGTVAKVANVMRGGR</sequence>
<keyword evidence="1" id="KW-0328">Glycosyltransferase</keyword>
<evidence type="ECO:0000256" key="2">
    <source>
        <dbReference type="ARBA" id="ARBA00022679"/>
    </source>
</evidence>